<accession>A0AAV4P9B7</accession>
<keyword evidence="3" id="KW-1185">Reference proteome</keyword>
<comment type="caution">
    <text evidence="2">The sequence shown here is derived from an EMBL/GenBank/DDBJ whole genome shotgun (WGS) entry which is preliminary data.</text>
</comment>
<gene>
    <name evidence="2" type="ORF">CDAR_321281</name>
</gene>
<feature type="transmembrane region" description="Helical" evidence="1">
    <location>
        <begin position="35"/>
        <end position="54"/>
    </location>
</feature>
<name>A0AAV4P9B7_9ARAC</name>
<dbReference type="AlphaFoldDB" id="A0AAV4P9B7"/>
<protein>
    <submittedName>
        <fullName evidence="2">Uncharacterized protein</fullName>
    </submittedName>
</protein>
<sequence length="169" mass="19385">MSHLKTCLSSLTVFLASDRLDLVTSYFKFEFEGSCGQMSIASLFWFVIFCFSFGRRRGDLNRRSAAGTSENDCFRDWWRKRRFRAGIGINSLIWKIDHISYESRQVVETSLERRENPVLIPHFPCQQNVCGMYSKMCVQCNKPGKSCGSVGACADSLKGSFLKLQMRYV</sequence>
<keyword evidence="1" id="KW-0472">Membrane</keyword>
<evidence type="ECO:0000313" key="3">
    <source>
        <dbReference type="Proteomes" id="UP001054837"/>
    </source>
</evidence>
<reference evidence="2 3" key="1">
    <citation type="submission" date="2021-06" db="EMBL/GenBank/DDBJ databases">
        <title>Caerostris darwini draft genome.</title>
        <authorList>
            <person name="Kono N."/>
            <person name="Arakawa K."/>
        </authorList>
    </citation>
    <scope>NUCLEOTIDE SEQUENCE [LARGE SCALE GENOMIC DNA]</scope>
</reference>
<evidence type="ECO:0000256" key="1">
    <source>
        <dbReference type="SAM" id="Phobius"/>
    </source>
</evidence>
<dbReference type="EMBL" id="BPLQ01002426">
    <property type="protein sequence ID" value="GIX92766.1"/>
    <property type="molecule type" value="Genomic_DNA"/>
</dbReference>
<evidence type="ECO:0000313" key="2">
    <source>
        <dbReference type="EMBL" id="GIX92766.1"/>
    </source>
</evidence>
<organism evidence="2 3">
    <name type="scientific">Caerostris darwini</name>
    <dbReference type="NCBI Taxonomy" id="1538125"/>
    <lineage>
        <taxon>Eukaryota</taxon>
        <taxon>Metazoa</taxon>
        <taxon>Ecdysozoa</taxon>
        <taxon>Arthropoda</taxon>
        <taxon>Chelicerata</taxon>
        <taxon>Arachnida</taxon>
        <taxon>Araneae</taxon>
        <taxon>Araneomorphae</taxon>
        <taxon>Entelegynae</taxon>
        <taxon>Araneoidea</taxon>
        <taxon>Araneidae</taxon>
        <taxon>Caerostris</taxon>
    </lineage>
</organism>
<keyword evidence="1" id="KW-1133">Transmembrane helix</keyword>
<proteinExistence type="predicted"/>
<keyword evidence="1" id="KW-0812">Transmembrane</keyword>
<dbReference type="Proteomes" id="UP001054837">
    <property type="component" value="Unassembled WGS sequence"/>
</dbReference>